<evidence type="ECO:0000313" key="3">
    <source>
        <dbReference type="Proteomes" id="UP000650466"/>
    </source>
</evidence>
<evidence type="ECO:0000313" key="2">
    <source>
        <dbReference type="EMBL" id="MBD0383439.1"/>
    </source>
</evidence>
<sequence>MLRILFNEPRRKDSGLLLETGNAVKSYIRLLEANERSGSTSAMMRHHRLAIWSKGFLDALDELEQSKYCCERYAEHISKAFLEEMNPAELEDYHRFVYFYKNAFIRLFSILDKLGAFMNDLFEMKTESVKARFSYFTVLRRMHEHRIHGSLELQLYNLKMDYKAVLDRLRNQRNMEIHYMNAEMLDDLMQKEPVPGERIHIENVKSNVADLQQGFDMVCRTLTVAFSYMTASHAKG</sequence>
<comment type="caution">
    <text evidence="2">The sequence shown here is derived from an EMBL/GenBank/DDBJ whole genome shotgun (WGS) entry which is preliminary data.</text>
</comment>
<evidence type="ECO:0000259" key="1">
    <source>
        <dbReference type="Pfam" id="PF18730"/>
    </source>
</evidence>
<dbReference type="RefSeq" id="WP_188177229.1">
    <property type="nucleotide sequence ID" value="NZ_JACVVD010000011.1"/>
</dbReference>
<gene>
    <name evidence="2" type="ORF">ICC18_25380</name>
</gene>
<dbReference type="EMBL" id="JACVVD010000011">
    <property type="protein sequence ID" value="MBD0383439.1"/>
    <property type="molecule type" value="Genomic_DNA"/>
</dbReference>
<feature type="domain" description="Cthe-2314-like HEPN" evidence="1">
    <location>
        <begin position="52"/>
        <end position="229"/>
    </location>
</feature>
<organism evidence="2 3">
    <name type="scientific">Paenibacillus sedimenti</name>
    <dbReference type="NCBI Taxonomy" id="2770274"/>
    <lineage>
        <taxon>Bacteria</taxon>
        <taxon>Bacillati</taxon>
        <taxon>Bacillota</taxon>
        <taxon>Bacilli</taxon>
        <taxon>Bacillales</taxon>
        <taxon>Paenibacillaceae</taxon>
        <taxon>Paenibacillus</taxon>
    </lineage>
</organism>
<dbReference type="Proteomes" id="UP000650466">
    <property type="component" value="Unassembled WGS sequence"/>
</dbReference>
<dbReference type="InterPro" id="IPR041394">
    <property type="entry name" value="HEPN_Cthe2314"/>
</dbReference>
<dbReference type="AlphaFoldDB" id="A0A926QMJ3"/>
<proteinExistence type="predicted"/>
<reference evidence="2" key="1">
    <citation type="submission" date="2020-09" db="EMBL/GenBank/DDBJ databases">
        <title>Draft Genome Sequence of Paenibacillus sp. WST5.</title>
        <authorList>
            <person name="Bao Z."/>
        </authorList>
    </citation>
    <scope>NUCLEOTIDE SEQUENCE</scope>
    <source>
        <strain evidence="2">WST5</strain>
    </source>
</reference>
<dbReference type="Pfam" id="PF18730">
    <property type="entry name" value="HEPN_Cthe2314"/>
    <property type="match status" value="1"/>
</dbReference>
<accession>A0A926QMJ3</accession>
<protein>
    <recommendedName>
        <fullName evidence="1">Cthe-2314-like HEPN domain-containing protein</fullName>
    </recommendedName>
</protein>
<name>A0A926QMJ3_9BACL</name>
<keyword evidence="3" id="KW-1185">Reference proteome</keyword>